<proteinExistence type="predicted"/>
<dbReference type="Pfam" id="PF07963">
    <property type="entry name" value="N_methyl"/>
    <property type="match status" value="1"/>
</dbReference>
<keyword evidence="3" id="KW-1185">Reference proteome</keyword>
<evidence type="ECO:0000313" key="2">
    <source>
        <dbReference type="EMBL" id="OUL57631.1"/>
    </source>
</evidence>
<reference evidence="2 3" key="1">
    <citation type="submission" date="2017-02" db="EMBL/GenBank/DDBJ databases">
        <title>Pseudoalteromonas ulvae TC14 Genome.</title>
        <authorList>
            <person name="Molmeret M."/>
        </authorList>
    </citation>
    <scope>NUCLEOTIDE SEQUENCE [LARGE SCALE GENOMIC DNA]</scope>
    <source>
        <strain evidence="2">TC14</strain>
    </source>
</reference>
<dbReference type="Proteomes" id="UP000194841">
    <property type="component" value="Unassembled WGS sequence"/>
</dbReference>
<organism evidence="2 3">
    <name type="scientific">Pseudoalteromonas ulvae</name>
    <dbReference type="NCBI Taxonomy" id="107327"/>
    <lineage>
        <taxon>Bacteria</taxon>
        <taxon>Pseudomonadati</taxon>
        <taxon>Pseudomonadota</taxon>
        <taxon>Gammaproteobacteria</taxon>
        <taxon>Alteromonadales</taxon>
        <taxon>Pseudoalteromonadaceae</taxon>
        <taxon>Pseudoalteromonas</taxon>
    </lineage>
</organism>
<evidence type="ECO:0000313" key="3">
    <source>
        <dbReference type="Proteomes" id="UP000194841"/>
    </source>
</evidence>
<dbReference type="EMBL" id="MWPV01000003">
    <property type="protein sequence ID" value="OUL57631.1"/>
    <property type="molecule type" value="Genomic_DNA"/>
</dbReference>
<evidence type="ECO:0000256" key="1">
    <source>
        <dbReference type="SAM" id="Phobius"/>
    </source>
</evidence>
<keyword evidence="1" id="KW-0812">Transmembrane</keyword>
<dbReference type="NCBIfam" id="TIGR02532">
    <property type="entry name" value="IV_pilin_GFxxxE"/>
    <property type="match status" value="1"/>
</dbReference>
<dbReference type="InterPro" id="IPR012902">
    <property type="entry name" value="N_methyl_site"/>
</dbReference>
<dbReference type="OrthoDB" id="6398238at2"/>
<gene>
    <name evidence="2" type="ORF">B1199_11230</name>
</gene>
<keyword evidence="1" id="KW-0472">Membrane</keyword>
<accession>A0A244CPU4</accession>
<protein>
    <recommendedName>
        <fullName evidence="4">Prepilin-type N-terminal cleavage/methylation domain-containing protein</fullName>
    </recommendedName>
</protein>
<comment type="caution">
    <text evidence="2">The sequence shown here is derived from an EMBL/GenBank/DDBJ whole genome shotgun (WGS) entry which is preliminary data.</text>
</comment>
<evidence type="ECO:0008006" key="4">
    <source>
        <dbReference type="Google" id="ProtNLM"/>
    </source>
</evidence>
<feature type="transmembrane region" description="Helical" evidence="1">
    <location>
        <begin position="6"/>
        <end position="29"/>
    </location>
</feature>
<dbReference type="RefSeq" id="WP_086744217.1">
    <property type="nucleotide sequence ID" value="NZ_MWPV01000003.1"/>
</dbReference>
<dbReference type="AlphaFoldDB" id="A0A244CPU4"/>
<keyword evidence="1" id="KW-1133">Transmembrane helix</keyword>
<sequence length="224" mass="25813">MNNKGFTLIELLISITLLSLLMFTGNYVYSQLASRWDKELGQFDKTAQRAQSLNWLQHALQGVEPYIVRNKQKKPVFLFIGANTSLLASTKRGIISDKYPEFFRISALENENRKFDLVYQAISTKDLLLLTSDQEIEFSHRLTLLTDLDEVRFSYFGWADLAAKTSLDPAIKPAWFSRYSGIDNLITPEKIKLTLVKNGQELNLFSILDINANDWYKHYIEVGF</sequence>
<name>A0A244CPU4_PSEDV</name>